<evidence type="ECO:0000313" key="2">
    <source>
        <dbReference type="EMBL" id="KAF2963280.1"/>
    </source>
</evidence>
<evidence type="ECO:0000256" key="1">
    <source>
        <dbReference type="SAM" id="MobiDB-lite"/>
    </source>
</evidence>
<dbReference type="AlphaFoldDB" id="A0A7C8IH21"/>
<comment type="caution">
    <text evidence="2">The sequence shown here is derived from an EMBL/GenBank/DDBJ whole genome shotgun (WGS) entry which is preliminary data.</text>
</comment>
<feature type="compositionally biased region" description="Basic and acidic residues" evidence="1">
    <location>
        <begin position="402"/>
        <end position="423"/>
    </location>
</feature>
<organism evidence="2 3">
    <name type="scientific">Xylaria multiplex</name>
    <dbReference type="NCBI Taxonomy" id="323545"/>
    <lineage>
        <taxon>Eukaryota</taxon>
        <taxon>Fungi</taxon>
        <taxon>Dikarya</taxon>
        <taxon>Ascomycota</taxon>
        <taxon>Pezizomycotina</taxon>
        <taxon>Sordariomycetes</taxon>
        <taxon>Xylariomycetidae</taxon>
        <taxon>Xylariales</taxon>
        <taxon>Xylariaceae</taxon>
        <taxon>Xylaria</taxon>
    </lineage>
</organism>
<feature type="compositionally biased region" description="Polar residues" evidence="1">
    <location>
        <begin position="335"/>
        <end position="351"/>
    </location>
</feature>
<dbReference type="InParanoid" id="A0A7C8IH21"/>
<feature type="region of interest" description="Disordered" evidence="1">
    <location>
        <begin position="319"/>
        <end position="423"/>
    </location>
</feature>
<dbReference type="EMBL" id="WUBL01000218">
    <property type="protein sequence ID" value="KAF2963280.1"/>
    <property type="molecule type" value="Genomic_DNA"/>
</dbReference>
<gene>
    <name evidence="2" type="ORF">GQX73_g10297</name>
</gene>
<feature type="region of interest" description="Disordered" evidence="1">
    <location>
        <begin position="231"/>
        <end position="260"/>
    </location>
</feature>
<dbReference type="Proteomes" id="UP000481858">
    <property type="component" value="Unassembled WGS sequence"/>
</dbReference>
<feature type="region of interest" description="Disordered" evidence="1">
    <location>
        <begin position="160"/>
        <end position="211"/>
    </location>
</feature>
<keyword evidence="3" id="KW-1185">Reference proteome</keyword>
<feature type="compositionally biased region" description="Polar residues" evidence="1">
    <location>
        <begin position="362"/>
        <end position="372"/>
    </location>
</feature>
<feature type="compositionally biased region" description="Polar residues" evidence="1">
    <location>
        <begin position="383"/>
        <end position="401"/>
    </location>
</feature>
<proteinExistence type="predicted"/>
<evidence type="ECO:0000313" key="3">
    <source>
        <dbReference type="Proteomes" id="UP000481858"/>
    </source>
</evidence>
<protein>
    <submittedName>
        <fullName evidence="2">Uncharacterized protein</fullName>
    </submittedName>
</protein>
<feature type="region of interest" description="Disordered" evidence="1">
    <location>
        <begin position="113"/>
        <end position="143"/>
    </location>
</feature>
<reference evidence="2 3" key="1">
    <citation type="submission" date="2019-12" db="EMBL/GenBank/DDBJ databases">
        <title>Draft genome sequence of the ascomycete Xylaria multiplex DSM 110363.</title>
        <authorList>
            <person name="Buettner E."/>
            <person name="Kellner H."/>
        </authorList>
    </citation>
    <scope>NUCLEOTIDE SEQUENCE [LARGE SCALE GENOMIC DNA]</scope>
    <source>
        <strain evidence="2 3">DSM 110363</strain>
    </source>
</reference>
<feature type="compositionally biased region" description="Low complexity" evidence="1">
    <location>
        <begin position="125"/>
        <end position="137"/>
    </location>
</feature>
<sequence length="516" mass="56507">MLTTIEQRVCGRHLAQAATRIWFHPECREKQARWLATTQAQLQSVRTWRIGELFDQMYGNDKSEEYRQIVTPKIGNSLYARLKGLVDQDVLEVRNSQRGVEIIWPERAAAGIRQDWGGNTSNGNSQQPAQARSQRAATNQTSQPSTATYANLFLATTHASKNPFGGAAGTQTPKQPSRSPRAGDSYKKSGSSNERAARRRPPTTEGLSAGKKFHNVSKLFAAEGRGVEECLTPKSKTPVDNISQVADEPTGSQGAPPRDPNTVVGSGLDIARELFKGINNGSTPDKVSNHPDAILAPPSAASNLAAALGNMSLNAGSPIGSPQSLASSDMHVDIPNSNTPTRLPSNMSLDSPASLGRRPSVFATTSTGQSTGPMGAGEDDPATSPNASTRQTVSETPQSVRSESRSHEEKMEGVRRNESARRLRELEDHFKRTSDKKALRQAHAKEFRQHLDRAYYSLRRCSTFQVCLDQGFYRWQEKSQFVAINPFQIVLCQAQAFELDVDREIGKALDLLYSYV</sequence>
<name>A0A7C8IH21_9PEZI</name>
<accession>A0A7C8IH21</accession>
<feature type="compositionally biased region" description="Polar residues" evidence="1">
    <location>
        <begin position="234"/>
        <end position="244"/>
    </location>
</feature>
<dbReference type="OrthoDB" id="4775470at2759"/>
<feature type="compositionally biased region" description="Polar residues" evidence="1">
    <location>
        <begin position="169"/>
        <end position="178"/>
    </location>
</feature>